<evidence type="ECO:0000313" key="3">
    <source>
        <dbReference type="Proteomes" id="UP001642540"/>
    </source>
</evidence>
<accession>A0ABP1Q7E6</accession>
<organism evidence="2 3">
    <name type="scientific">Orchesella dallaii</name>
    <dbReference type="NCBI Taxonomy" id="48710"/>
    <lineage>
        <taxon>Eukaryota</taxon>
        <taxon>Metazoa</taxon>
        <taxon>Ecdysozoa</taxon>
        <taxon>Arthropoda</taxon>
        <taxon>Hexapoda</taxon>
        <taxon>Collembola</taxon>
        <taxon>Entomobryomorpha</taxon>
        <taxon>Entomobryoidea</taxon>
        <taxon>Orchesellidae</taxon>
        <taxon>Orchesellinae</taxon>
        <taxon>Orchesella</taxon>
    </lineage>
</organism>
<evidence type="ECO:0000313" key="2">
    <source>
        <dbReference type="EMBL" id="CAL8092301.1"/>
    </source>
</evidence>
<dbReference type="EMBL" id="CAXLJM020000025">
    <property type="protein sequence ID" value="CAL8092301.1"/>
    <property type="molecule type" value="Genomic_DNA"/>
</dbReference>
<keyword evidence="1" id="KW-0472">Membrane</keyword>
<feature type="transmembrane region" description="Helical" evidence="1">
    <location>
        <begin position="525"/>
        <end position="551"/>
    </location>
</feature>
<keyword evidence="1" id="KW-1133">Transmembrane helix</keyword>
<proteinExistence type="predicted"/>
<keyword evidence="3" id="KW-1185">Reference proteome</keyword>
<sequence>MGSLRLVDHWGNVRYTKPHHIIIAPLTLPGLYTHEAFDEFLAPSLKPFTVIVFIVEPQIGQIWLNTLYHALPATKIFLYLNPPNSKIWIICHGYCVSHPQPLSKPFMRTLLLDPMKFHKSHFWNGNGRSMIAHTDNVHQLYFEIFPRNPLVCFTLLKMMISLAQFCNQEMMSTISLGPVHNISVFLFNPHNPTDQRPYIRTFAKQSFQILSGRVSYESRSLNHIARLLLSRYYFEVLVYCTGNGDDDAIGNLLTFQLSLWATPFTSSVWILVGILIIGSALGYSKWNLTHFLYSELFRSFAAFMGNSSSKQSRTSLILILCGMLLLGLYENDILSLVSTKYPPRRIETLVELLDSGYKILTSGGYPEKKYEMDFKLSNVVDRINTSFYYVPPVPLDLTGGVGFAEYLKESNEKQRFAAIASDISLHNHKSIYQKEIIDQGGSPNTKCDHVPQRICKSIMFSDIYTVNMYWLKQSLSKMREAGLKDKWDEWSLWWAAIGSGYAPEDKLGYSNKVEVGFNSIDLAKILIVLPSLACLVVFSLGIFLTELIIGYCSYKEI</sequence>
<gene>
    <name evidence="2" type="ORF">ODALV1_LOCUS8172</name>
</gene>
<reference evidence="2 3" key="1">
    <citation type="submission" date="2024-08" db="EMBL/GenBank/DDBJ databases">
        <authorList>
            <person name="Cucini C."/>
            <person name="Frati F."/>
        </authorList>
    </citation>
    <scope>NUCLEOTIDE SEQUENCE [LARGE SCALE GENOMIC DNA]</scope>
</reference>
<name>A0ABP1Q7E6_9HEXA</name>
<protein>
    <submittedName>
        <fullName evidence="2">Uncharacterized protein</fullName>
    </submittedName>
</protein>
<dbReference type="Proteomes" id="UP001642540">
    <property type="component" value="Unassembled WGS sequence"/>
</dbReference>
<feature type="transmembrane region" description="Helical" evidence="1">
    <location>
        <begin position="259"/>
        <end position="283"/>
    </location>
</feature>
<evidence type="ECO:0000256" key="1">
    <source>
        <dbReference type="SAM" id="Phobius"/>
    </source>
</evidence>
<keyword evidence="1" id="KW-0812">Transmembrane</keyword>
<comment type="caution">
    <text evidence="2">The sequence shown here is derived from an EMBL/GenBank/DDBJ whole genome shotgun (WGS) entry which is preliminary data.</text>
</comment>